<organism evidence="3 4">
    <name type="scientific">Periplaneta americana</name>
    <name type="common">American cockroach</name>
    <name type="synonym">Blatta americana</name>
    <dbReference type="NCBI Taxonomy" id="6978"/>
    <lineage>
        <taxon>Eukaryota</taxon>
        <taxon>Metazoa</taxon>
        <taxon>Ecdysozoa</taxon>
        <taxon>Arthropoda</taxon>
        <taxon>Hexapoda</taxon>
        <taxon>Insecta</taxon>
        <taxon>Pterygota</taxon>
        <taxon>Neoptera</taxon>
        <taxon>Polyneoptera</taxon>
        <taxon>Dictyoptera</taxon>
        <taxon>Blattodea</taxon>
        <taxon>Blattoidea</taxon>
        <taxon>Blattidae</taxon>
        <taxon>Blattinae</taxon>
        <taxon>Periplaneta</taxon>
    </lineage>
</organism>
<comment type="similarity">
    <text evidence="1">Belongs to the short-chain dehydrogenases/reductases (SDR) family.</text>
</comment>
<protein>
    <recommendedName>
        <fullName evidence="5">Dehydrogenase/reductase SDR family member 11</fullName>
    </recommendedName>
</protein>
<dbReference type="PANTHER" id="PTHR43115:SF4">
    <property type="entry name" value="DEHYDROGENASE_REDUCTASE SDR FAMILY MEMBER 11"/>
    <property type="match status" value="1"/>
</dbReference>
<dbReference type="SUPFAM" id="SSF51735">
    <property type="entry name" value="NAD(P)-binding Rossmann-fold domains"/>
    <property type="match status" value="1"/>
</dbReference>
<sequence>MPGLCEGDNEPPGSLKASNFRDKMQRWQGRVAVVTGASAGIGAEIAKDLVKHGMKVVGIARRVERVERRKNPKIEPCGTPALMGITEDEAESEELKKKLKGASGTLYPLKADVSKEEDVATAFKWVKDNLGGVDVLINNAGVASYSSLSEGPVKNWRTILELNVLGLSMCTKEAIQSMKERGVDDGHIIHINRYVTAISHYQCSS</sequence>
<dbReference type="Pfam" id="PF00106">
    <property type="entry name" value="adh_short"/>
    <property type="match status" value="2"/>
</dbReference>
<name>A0ABQ8SJE9_PERAM</name>
<keyword evidence="2" id="KW-0560">Oxidoreductase</keyword>
<dbReference type="PANTHER" id="PTHR43115">
    <property type="entry name" value="DEHYDROGENASE/REDUCTASE SDR FAMILY MEMBER 11"/>
    <property type="match status" value="1"/>
</dbReference>
<dbReference type="InterPro" id="IPR002347">
    <property type="entry name" value="SDR_fam"/>
</dbReference>
<evidence type="ECO:0008006" key="5">
    <source>
        <dbReference type="Google" id="ProtNLM"/>
    </source>
</evidence>
<dbReference type="InterPro" id="IPR036291">
    <property type="entry name" value="NAD(P)-bd_dom_sf"/>
</dbReference>
<evidence type="ECO:0000256" key="2">
    <source>
        <dbReference type="ARBA" id="ARBA00023002"/>
    </source>
</evidence>
<proteinExistence type="inferred from homology"/>
<evidence type="ECO:0000313" key="3">
    <source>
        <dbReference type="EMBL" id="KAJ4433792.1"/>
    </source>
</evidence>
<dbReference type="EMBL" id="JAJSOF020000027">
    <property type="protein sequence ID" value="KAJ4433792.1"/>
    <property type="molecule type" value="Genomic_DNA"/>
</dbReference>
<evidence type="ECO:0000256" key="1">
    <source>
        <dbReference type="ARBA" id="ARBA00006484"/>
    </source>
</evidence>
<comment type="caution">
    <text evidence="3">The sequence shown here is derived from an EMBL/GenBank/DDBJ whole genome shotgun (WGS) entry which is preliminary data.</text>
</comment>
<evidence type="ECO:0000313" key="4">
    <source>
        <dbReference type="Proteomes" id="UP001148838"/>
    </source>
</evidence>
<accession>A0ABQ8SJE9</accession>
<keyword evidence="4" id="KW-1185">Reference proteome</keyword>
<dbReference type="Gene3D" id="3.40.50.720">
    <property type="entry name" value="NAD(P)-binding Rossmann-like Domain"/>
    <property type="match status" value="1"/>
</dbReference>
<reference evidence="3 4" key="1">
    <citation type="journal article" date="2022" name="Allergy">
        <title>Genome assembly and annotation of Periplaneta americana reveal a comprehensive cockroach allergen profile.</title>
        <authorList>
            <person name="Wang L."/>
            <person name="Xiong Q."/>
            <person name="Saelim N."/>
            <person name="Wang L."/>
            <person name="Nong W."/>
            <person name="Wan A.T."/>
            <person name="Shi M."/>
            <person name="Liu X."/>
            <person name="Cao Q."/>
            <person name="Hui J.H.L."/>
            <person name="Sookrung N."/>
            <person name="Leung T.F."/>
            <person name="Tungtrongchitr A."/>
            <person name="Tsui S.K.W."/>
        </authorList>
    </citation>
    <scope>NUCLEOTIDE SEQUENCE [LARGE SCALE GENOMIC DNA]</scope>
    <source>
        <strain evidence="3">PWHHKU_190912</strain>
    </source>
</reference>
<dbReference type="Proteomes" id="UP001148838">
    <property type="component" value="Unassembled WGS sequence"/>
</dbReference>
<gene>
    <name evidence="3" type="ORF">ANN_16104</name>
</gene>